<keyword evidence="4" id="KW-0732">Signal</keyword>
<comment type="caution">
    <text evidence="5">The sequence shown here is derived from an EMBL/GenBank/DDBJ whole genome shotgun (WGS) entry which is preliminary data.</text>
</comment>
<organism evidence="5 6">
    <name type="scientific">Zophobas morio</name>
    <dbReference type="NCBI Taxonomy" id="2755281"/>
    <lineage>
        <taxon>Eukaryota</taxon>
        <taxon>Metazoa</taxon>
        <taxon>Ecdysozoa</taxon>
        <taxon>Arthropoda</taxon>
        <taxon>Hexapoda</taxon>
        <taxon>Insecta</taxon>
        <taxon>Pterygota</taxon>
        <taxon>Neoptera</taxon>
        <taxon>Endopterygota</taxon>
        <taxon>Coleoptera</taxon>
        <taxon>Polyphaga</taxon>
        <taxon>Cucujiformia</taxon>
        <taxon>Tenebrionidae</taxon>
        <taxon>Zophobas</taxon>
    </lineage>
</organism>
<reference evidence="5" key="1">
    <citation type="journal article" date="2023" name="G3 (Bethesda)">
        <title>Whole genome assemblies of Zophobas morio and Tenebrio molitor.</title>
        <authorList>
            <person name="Kaur S."/>
            <person name="Stinson S.A."/>
            <person name="diCenzo G.C."/>
        </authorList>
    </citation>
    <scope>NUCLEOTIDE SEQUENCE</scope>
    <source>
        <strain evidence="5">QUZm001</strain>
    </source>
</reference>
<comment type="similarity">
    <text evidence="2">Belongs to the short-chain dehydrogenases/reductases (SDR) family.</text>
</comment>
<keyword evidence="3" id="KW-0175">Coiled coil</keyword>
<accession>A0AA38HT31</accession>
<dbReference type="Gene3D" id="3.40.50.720">
    <property type="entry name" value="NAD(P)-binding Rossmann-like Domain"/>
    <property type="match status" value="1"/>
</dbReference>
<dbReference type="InterPro" id="IPR002347">
    <property type="entry name" value="SDR_fam"/>
</dbReference>
<dbReference type="Pfam" id="PF00106">
    <property type="entry name" value="adh_short"/>
    <property type="match status" value="1"/>
</dbReference>
<dbReference type="GO" id="GO:0016491">
    <property type="term" value="F:oxidoreductase activity"/>
    <property type="evidence" value="ECO:0007669"/>
    <property type="project" value="UniProtKB-KW"/>
</dbReference>
<feature type="signal peptide" evidence="4">
    <location>
        <begin position="1"/>
        <end position="17"/>
    </location>
</feature>
<evidence type="ECO:0000313" key="6">
    <source>
        <dbReference type="Proteomes" id="UP001168821"/>
    </source>
</evidence>
<feature type="chain" id="PRO_5041327712" description="Retinol dehydrogenase 11" evidence="4">
    <location>
        <begin position="18"/>
        <end position="319"/>
    </location>
</feature>
<proteinExistence type="inferred from homology"/>
<dbReference type="AlphaFoldDB" id="A0AA38HT31"/>
<dbReference type="CDD" id="cd05327">
    <property type="entry name" value="retinol-DH_like_SDR_c_like"/>
    <property type="match status" value="1"/>
</dbReference>
<evidence type="ECO:0000256" key="4">
    <source>
        <dbReference type="SAM" id="SignalP"/>
    </source>
</evidence>
<evidence type="ECO:0000256" key="1">
    <source>
        <dbReference type="ARBA" id="ARBA00023002"/>
    </source>
</evidence>
<keyword evidence="1" id="KW-0560">Oxidoreductase</keyword>
<dbReference type="Proteomes" id="UP001168821">
    <property type="component" value="Unassembled WGS sequence"/>
</dbReference>
<dbReference type="PANTHER" id="PTHR43157">
    <property type="entry name" value="PHOSPHATIDYLINOSITOL-GLYCAN BIOSYNTHESIS CLASS F PROTEIN-RELATED"/>
    <property type="match status" value="1"/>
</dbReference>
<evidence type="ECO:0000313" key="5">
    <source>
        <dbReference type="EMBL" id="KAJ3643174.1"/>
    </source>
</evidence>
<evidence type="ECO:0000256" key="2">
    <source>
        <dbReference type="RuleBase" id="RU000363"/>
    </source>
</evidence>
<keyword evidence="6" id="KW-1185">Reference proteome</keyword>
<sequence length="319" mass="35424">MGLLLTILIILSASVAALKLYIKIITRRCKSHVCLVGKTAIVTGSNCGIGYETALDFAQRGAKVILACRNKQKAEEARKKIIDETDNDNIIVRIIDMASFDSVRAFAKQINETEDRIDILVNNAGAVELEHKRTADGRALLMQVNYLSSFLLTNLLLDLLKKSAPSRIVNVSSIGAKMASNFDPDNIDDFVFHSRDYQHSKLCNILFTIELAKRLEGSDVTTYSLHPGFVGTEIFHNFRGVKKVVVNSLAKLFSITCEEGAQTTIYCSVAKGIEKDSGEHFDCCRKVKPYKNAADPELARKLWKKTVELVGLKPEDKLL</sequence>
<evidence type="ECO:0008006" key="7">
    <source>
        <dbReference type="Google" id="ProtNLM"/>
    </source>
</evidence>
<dbReference type="PRINTS" id="PR00080">
    <property type="entry name" value="SDRFAMILY"/>
</dbReference>
<protein>
    <recommendedName>
        <fullName evidence="7">Retinol dehydrogenase 11</fullName>
    </recommendedName>
</protein>
<gene>
    <name evidence="5" type="ORF">Zmor_025899</name>
</gene>
<dbReference type="InterPro" id="IPR036291">
    <property type="entry name" value="NAD(P)-bd_dom_sf"/>
</dbReference>
<dbReference type="PRINTS" id="PR00081">
    <property type="entry name" value="GDHRDH"/>
</dbReference>
<dbReference type="SUPFAM" id="SSF51735">
    <property type="entry name" value="NAD(P)-binding Rossmann-fold domains"/>
    <property type="match status" value="1"/>
</dbReference>
<name>A0AA38HT31_9CUCU</name>
<dbReference type="PANTHER" id="PTHR43157:SF31">
    <property type="entry name" value="PHOSPHATIDYLINOSITOL-GLYCAN BIOSYNTHESIS CLASS F PROTEIN"/>
    <property type="match status" value="1"/>
</dbReference>
<dbReference type="EMBL" id="JALNTZ010000008">
    <property type="protein sequence ID" value="KAJ3643174.1"/>
    <property type="molecule type" value="Genomic_DNA"/>
</dbReference>
<evidence type="ECO:0000256" key="3">
    <source>
        <dbReference type="SAM" id="Coils"/>
    </source>
</evidence>
<feature type="coiled-coil region" evidence="3">
    <location>
        <begin position="103"/>
        <end position="130"/>
    </location>
</feature>